<dbReference type="InterPro" id="IPR006076">
    <property type="entry name" value="FAD-dep_OxRdtase"/>
</dbReference>
<gene>
    <name evidence="3" type="ORF">KCG34_24075</name>
</gene>
<keyword evidence="1" id="KW-0560">Oxidoreductase</keyword>
<reference evidence="3" key="1">
    <citation type="submission" date="2021-04" db="EMBL/GenBank/DDBJ databases">
        <title>The complete genome sequence of Caulobacter sp. S6.</title>
        <authorList>
            <person name="Tang Y."/>
            <person name="Ouyang W."/>
            <person name="Liu Q."/>
            <person name="Huang B."/>
            <person name="Guo Z."/>
            <person name="Lei P."/>
        </authorList>
    </citation>
    <scope>NUCLEOTIDE SEQUENCE</scope>
    <source>
        <strain evidence="3">S6</strain>
    </source>
</reference>
<evidence type="ECO:0000313" key="3">
    <source>
        <dbReference type="EMBL" id="QUD88072.1"/>
    </source>
</evidence>
<dbReference type="PANTHER" id="PTHR43422:SF3">
    <property type="entry name" value="THIAMINE THIAZOLE SYNTHASE"/>
    <property type="match status" value="1"/>
</dbReference>
<sequence>MSEDILVIGAGIAGLNTALALAPHGHRLVLLERDAAPPSSDPDHAFFDWSRRGVGHLRHSHAFLARLRTIIKDHHPALLEQLLAAGCREIRFADMLPDALKAAYAPEPGDQDMAVLTSRRTTLELVMRRYVEQLPGVSVVSDVFVRGLLLEPMEAGQFRVAGVKGEVGGEAHEWRAAVTIDAAGRNSQAFEQLQEAGAAVGEEAEDCGILYYTRHYRRLPDRPEPQSKAPGTGDLAFIKYGLFPGDNGCFSITLAVPEVETGIRQAIVRPEVFDKVCGLLPGLAPWADAENAEPISKVFGMGDLKSRWRSFVSSEGRATLGFFAVGDSLVRTNPLYGRGCSFAAVEAQILAGVLEQATDPGVRARLYDTRVRDELTVYYDDMRSQDRAAVRRALRARDPDFAPTLQQRLRQSFIDDGVRIAVRSDIHLLRAAMRDFHMIDPPGAWMKRPRHMAKVVGSWARGKKRNAHLYPPPLGPDRRSMLSALGIAEA</sequence>
<feature type="domain" description="FAD dependent oxidoreductase" evidence="2">
    <location>
        <begin position="4"/>
        <end position="37"/>
    </location>
</feature>
<protein>
    <submittedName>
        <fullName evidence="3">FAD-binding protein</fullName>
    </submittedName>
</protein>
<proteinExistence type="predicted"/>
<keyword evidence="4" id="KW-1185">Reference proteome</keyword>
<dbReference type="InterPro" id="IPR036188">
    <property type="entry name" value="FAD/NAD-bd_sf"/>
</dbReference>
<name>A0A975G023_9CAUL</name>
<evidence type="ECO:0000313" key="4">
    <source>
        <dbReference type="Proteomes" id="UP000676409"/>
    </source>
</evidence>
<evidence type="ECO:0000259" key="2">
    <source>
        <dbReference type="Pfam" id="PF01266"/>
    </source>
</evidence>
<dbReference type="GO" id="GO:0016491">
    <property type="term" value="F:oxidoreductase activity"/>
    <property type="evidence" value="ECO:0007669"/>
    <property type="project" value="UniProtKB-KW"/>
</dbReference>
<dbReference type="Proteomes" id="UP000676409">
    <property type="component" value="Chromosome"/>
</dbReference>
<evidence type="ECO:0000256" key="1">
    <source>
        <dbReference type="ARBA" id="ARBA00023002"/>
    </source>
</evidence>
<accession>A0A975G023</accession>
<dbReference type="EMBL" id="CP073078">
    <property type="protein sequence ID" value="QUD88072.1"/>
    <property type="molecule type" value="Genomic_DNA"/>
</dbReference>
<organism evidence="3 4">
    <name type="scientific">Phenylobacterium montanum</name>
    <dbReference type="NCBI Taxonomy" id="2823693"/>
    <lineage>
        <taxon>Bacteria</taxon>
        <taxon>Pseudomonadati</taxon>
        <taxon>Pseudomonadota</taxon>
        <taxon>Alphaproteobacteria</taxon>
        <taxon>Caulobacterales</taxon>
        <taxon>Caulobacteraceae</taxon>
        <taxon>Phenylobacterium</taxon>
    </lineage>
</organism>
<dbReference type="SUPFAM" id="SSF51905">
    <property type="entry name" value="FAD/NAD(P)-binding domain"/>
    <property type="match status" value="1"/>
</dbReference>
<dbReference type="KEGG" id="caul:KCG34_24075"/>
<dbReference type="PANTHER" id="PTHR43422">
    <property type="entry name" value="THIAMINE THIAZOLE SYNTHASE"/>
    <property type="match status" value="1"/>
</dbReference>
<dbReference type="Gene3D" id="3.50.50.60">
    <property type="entry name" value="FAD/NAD(P)-binding domain"/>
    <property type="match status" value="1"/>
</dbReference>
<dbReference type="RefSeq" id="WP_211938123.1">
    <property type="nucleotide sequence ID" value="NZ_CP073078.1"/>
</dbReference>
<dbReference type="AlphaFoldDB" id="A0A975G023"/>
<dbReference type="PRINTS" id="PR00420">
    <property type="entry name" value="RNGMNOXGNASE"/>
</dbReference>
<dbReference type="Pfam" id="PF01266">
    <property type="entry name" value="DAO"/>
    <property type="match status" value="1"/>
</dbReference>